<feature type="region of interest" description="Disordered" evidence="1">
    <location>
        <begin position="166"/>
        <end position="200"/>
    </location>
</feature>
<comment type="caution">
    <text evidence="2">The sequence shown here is derived from an EMBL/GenBank/DDBJ whole genome shotgun (WGS) entry which is preliminary data.</text>
</comment>
<evidence type="ECO:0000256" key="1">
    <source>
        <dbReference type="SAM" id="MobiDB-lite"/>
    </source>
</evidence>
<protein>
    <submittedName>
        <fullName evidence="2">Uncharacterized protein</fullName>
    </submittedName>
</protein>
<proteinExistence type="predicted"/>
<name>A0A8S9M8S6_BRACR</name>
<dbReference type="Gene3D" id="2.40.70.10">
    <property type="entry name" value="Acid Proteases"/>
    <property type="match status" value="1"/>
</dbReference>
<feature type="compositionally biased region" description="Basic and acidic residues" evidence="1">
    <location>
        <begin position="179"/>
        <end position="200"/>
    </location>
</feature>
<reference evidence="2" key="1">
    <citation type="submission" date="2019-12" db="EMBL/GenBank/DDBJ databases">
        <title>Genome sequencing and annotation of Brassica cretica.</title>
        <authorList>
            <person name="Studholme D.J."/>
            <person name="Sarris P.F."/>
        </authorList>
    </citation>
    <scope>NUCLEOTIDE SEQUENCE</scope>
    <source>
        <strain evidence="2">PFS-102/07</strain>
        <tissue evidence="2">Leaf</tissue>
    </source>
</reference>
<organism evidence="2">
    <name type="scientific">Brassica cretica</name>
    <name type="common">Mustard</name>
    <dbReference type="NCBI Taxonomy" id="69181"/>
    <lineage>
        <taxon>Eukaryota</taxon>
        <taxon>Viridiplantae</taxon>
        <taxon>Streptophyta</taxon>
        <taxon>Embryophyta</taxon>
        <taxon>Tracheophyta</taxon>
        <taxon>Spermatophyta</taxon>
        <taxon>Magnoliopsida</taxon>
        <taxon>eudicotyledons</taxon>
        <taxon>Gunneridae</taxon>
        <taxon>Pentapetalae</taxon>
        <taxon>rosids</taxon>
        <taxon>malvids</taxon>
        <taxon>Brassicales</taxon>
        <taxon>Brassicaceae</taxon>
        <taxon>Brassiceae</taxon>
        <taxon>Brassica</taxon>
    </lineage>
</organism>
<dbReference type="AlphaFoldDB" id="A0A8S9M8S6"/>
<dbReference type="InterPro" id="IPR021109">
    <property type="entry name" value="Peptidase_aspartic_dom_sf"/>
</dbReference>
<accession>A0A8S9M8S6</accession>
<dbReference type="PANTHER" id="PTHR33067">
    <property type="entry name" value="RNA-DIRECTED DNA POLYMERASE-RELATED"/>
    <property type="match status" value="1"/>
</dbReference>
<feature type="compositionally biased region" description="Basic and acidic residues" evidence="1">
    <location>
        <begin position="252"/>
        <end position="265"/>
    </location>
</feature>
<evidence type="ECO:0000313" key="2">
    <source>
        <dbReference type="EMBL" id="KAF2614351.1"/>
    </source>
</evidence>
<sequence>MRVDTETLLAMGRKAFIKGKGDESLKHHVSAIIDDDFWQVVKEEKLQEGDFHVESSMSFGNSHWCRPTPRDEYRTMETDEDQSISPTPHRSTEEVAETVKRQEAIIKGKGDESLKHHVSVIIDYDFWQVVKEEKLQEGDFQVEGSMSFGSLHWCRPTPRDEYQTMETDEDLSISPTPHRSTEEADSTDDRHDPTSVDRRPPLTYRVRLPKIDVAHLNSICNPSQPSENIAYNFSQHSDDAPKSMQVNQTSERNLEEKEGKETKETEQDIHRIFNQIREKMKQMITLKKKSDSGKFAVPCLQKGIEFPCAMCDKGSSVSILPKVHIGNALFLCDFHVLDNKLNKNHSLLLGRAFMATPRASIDYHHGDPISRQGDYLISSWADESHHESFAVDTALPEIQSDEYDEDYHKEKIIEYHGLTMDDRGLLHTSLAGWDVNIDR</sequence>
<dbReference type="EMBL" id="QGKY02000089">
    <property type="protein sequence ID" value="KAF2614351.1"/>
    <property type="molecule type" value="Genomic_DNA"/>
</dbReference>
<dbReference type="PANTHER" id="PTHR33067:SF9">
    <property type="entry name" value="RNA-DIRECTED DNA POLYMERASE"/>
    <property type="match status" value="1"/>
</dbReference>
<gene>
    <name evidence="2" type="ORF">F2Q70_00011570</name>
</gene>
<feature type="region of interest" description="Disordered" evidence="1">
    <location>
        <begin position="227"/>
        <end position="265"/>
    </location>
</feature>